<reference evidence="2" key="1">
    <citation type="submission" date="2011-08" db="EMBL/GenBank/DDBJ databases">
        <authorList>
            <person name="Rombauts S."/>
        </authorList>
    </citation>
    <scope>NUCLEOTIDE SEQUENCE</scope>
    <source>
        <strain evidence="2">London</strain>
    </source>
</reference>
<dbReference type="HOGENOM" id="CLU_3423470_0_0_1"/>
<keyword evidence="2" id="KW-1185">Reference proteome</keyword>
<organism evidence="1 2">
    <name type="scientific">Tetranychus urticae</name>
    <name type="common">Two-spotted spider mite</name>
    <dbReference type="NCBI Taxonomy" id="32264"/>
    <lineage>
        <taxon>Eukaryota</taxon>
        <taxon>Metazoa</taxon>
        <taxon>Ecdysozoa</taxon>
        <taxon>Arthropoda</taxon>
        <taxon>Chelicerata</taxon>
        <taxon>Arachnida</taxon>
        <taxon>Acari</taxon>
        <taxon>Acariformes</taxon>
        <taxon>Trombidiformes</taxon>
        <taxon>Prostigmata</taxon>
        <taxon>Eleutherengona</taxon>
        <taxon>Raphignathae</taxon>
        <taxon>Tetranychoidea</taxon>
        <taxon>Tetranychidae</taxon>
        <taxon>Tetranychus</taxon>
    </lineage>
</organism>
<evidence type="ECO:0000313" key="1">
    <source>
        <dbReference type="EnsemblMetazoa" id="tetur14g02150.1"/>
    </source>
</evidence>
<evidence type="ECO:0000313" key="2">
    <source>
        <dbReference type="Proteomes" id="UP000015104"/>
    </source>
</evidence>
<sequence>MRCEFAMFSVLTISLNKMNIGTS</sequence>
<name>T1KLE4_TETUR</name>
<reference evidence="1" key="2">
    <citation type="submission" date="2015-06" db="UniProtKB">
        <authorList>
            <consortium name="EnsemblMetazoa"/>
        </authorList>
    </citation>
    <scope>IDENTIFICATION</scope>
</reference>
<dbReference type="EnsemblMetazoa" id="tetur14g02150.1">
    <property type="protein sequence ID" value="tetur14g02150.1"/>
    <property type="gene ID" value="tetur14g02150"/>
</dbReference>
<dbReference type="EMBL" id="CAEY01000211">
    <property type="status" value="NOT_ANNOTATED_CDS"/>
    <property type="molecule type" value="Genomic_DNA"/>
</dbReference>
<proteinExistence type="predicted"/>
<protein>
    <submittedName>
        <fullName evidence="1">Uncharacterized protein</fullName>
    </submittedName>
</protein>
<accession>T1KLE4</accession>
<dbReference type="AlphaFoldDB" id="T1KLE4"/>
<dbReference type="Proteomes" id="UP000015104">
    <property type="component" value="Unassembled WGS sequence"/>
</dbReference>